<feature type="domain" description="TLDc" evidence="2">
    <location>
        <begin position="435"/>
        <end position="606"/>
    </location>
</feature>
<evidence type="ECO:0000313" key="3">
    <source>
        <dbReference type="EMBL" id="CAD9347096.1"/>
    </source>
</evidence>
<dbReference type="InterPro" id="IPR006571">
    <property type="entry name" value="TLDc_dom"/>
</dbReference>
<dbReference type="PROSITE" id="PS50105">
    <property type="entry name" value="SAM_DOMAIN"/>
    <property type="match status" value="1"/>
</dbReference>
<organism evidence="3">
    <name type="scientific">Ditylum brightwellii</name>
    <dbReference type="NCBI Taxonomy" id="49249"/>
    <lineage>
        <taxon>Eukaryota</taxon>
        <taxon>Sar</taxon>
        <taxon>Stramenopiles</taxon>
        <taxon>Ochrophyta</taxon>
        <taxon>Bacillariophyta</taxon>
        <taxon>Mediophyceae</taxon>
        <taxon>Lithodesmiophycidae</taxon>
        <taxon>Lithodesmiales</taxon>
        <taxon>Lithodesmiaceae</taxon>
        <taxon>Ditylum</taxon>
    </lineage>
</organism>
<dbReference type="Gene3D" id="3.30.710.10">
    <property type="entry name" value="Potassium Channel Kv1.1, Chain A"/>
    <property type="match status" value="2"/>
</dbReference>
<dbReference type="InterPro" id="IPR003131">
    <property type="entry name" value="T1-type_BTB"/>
</dbReference>
<dbReference type="GO" id="GO:0051260">
    <property type="term" value="P:protein homooligomerization"/>
    <property type="evidence" value="ECO:0007669"/>
    <property type="project" value="InterPro"/>
</dbReference>
<gene>
    <name evidence="3" type="ORF">DBRI1063_LOCUS19707</name>
</gene>
<dbReference type="AlphaFoldDB" id="A0A6U3TM16"/>
<dbReference type="Gene3D" id="1.10.150.50">
    <property type="entry name" value="Transcription Factor, Ets-1"/>
    <property type="match status" value="1"/>
</dbReference>
<dbReference type="Pfam" id="PF02214">
    <property type="entry name" value="BTB_2"/>
    <property type="match status" value="1"/>
</dbReference>
<accession>A0A6U3TM16</accession>
<dbReference type="Pfam" id="PF07534">
    <property type="entry name" value="TLD"/>
    <property type="match status" value="1"/>
</dbReference>
<feature type="domain" description="SAM" evidence="1">
    <location>
        <begin position="297"/>
        <end position="362"/>
    </location>
</feature>
<evidence type="ECO:0000259" key="1">
    <source>
        <dbReference type="PROSITE" id="PS50105"/>
    </source>
</evidence>
<dbReference type="SUPFAM" id="SSF54695">
    <property type="entry name" value="POZ domain"/>
    <property type="match status" value="1"/>
</dbReference>
<dbReference type="SMART" id="SM00584">
    <property type="entry name" value="TLDc"/>
    <property type="match status" value="1"/>
</dbReference>
<evidence type="ECO:0008006" key="4">
    <source>
        <dbReference type="Google" id="ProtNLM"/>
    </source>
</evidence>
<dbReference type="SUPFAM" id="SSF47769">
    <property type="entry name" value="SAM/Pointed domain"/>
    <property type="match status" value="1"/>
</dbReference>
<dbReference type="InterPro" id="IPR011333">
    <property type="entry name" value="SKP1/BTB/POZ_sf"/>
</dbReference>
<proteinExistence type="predicted"/>
<reference evidence="3" key="1">
    <citation type="submission" date="2021-01" db="EMBL/GenBank/DDBJ databases">
        <authorList>
            <person name="Corre E."/>
            <person name="Pelletier E."/>
            <person name="Niang G."/>
            <person name="Scheremetjew M."/>
            <person name="Finn R."/>
            <person name="Kale V."/>
            <person name="Holt S."/>
            <person name="Cochrane G."/>
            <person name="Meng A."/>
            <person name="Brown T."/>
            <person name="Cohen L."/>
        </authorList>
    </citation>
    <scope>NUCLEOTIDE SEQUENCE</scope>
    <source>
        <strain evidence="3">Pop2</strain>
    </source>
</reference>
<sequence length="606" mass="69004">MEEPRQAKKERTEAWDAFQSALEKIKSAYDTHSRIIEQELQSIKEGFDEIEKQKEECMSEYGDMNVDENDLLQINVSGKIISVARGVLTQVKGSMLEAMFSGRWENQLMQHEDGFIFLDVNSTCFQAIVDYLVAVKYSSEKKVTYPTHSNQGMDRILQTMMKYYGINRDAVVNDYTLDSKDQKLAQNVLDGLGCKEINIDGSCFSDVKKAISNEQKSLNIAKKRLQKAKASWEQEKQFIQSIAPTLEDDLIHLNVRGTLMTVKRSTLRIFEDSQLGRQFDGNVWPQQNTKKEVIHDWSYEQVTDWAKSHGDIPDEVANLLEENKVSGSELLALGREDLKELGISRPGTLAVVFKDIKALQRKSQIYPIFIDHSPYCFGKIIDQLRLKVMSKEEYQPLSILHIKKVDRKAFIETVEYYFPGELAQLILRKPICKSNILSEHQVSIIDKWLEEDGCGVDKYLLYRASRDGWKASDFHDKCDNQGPTLTIIKSAGGYIFGGYCNTSWSSVRGFKASLKAFLFTIQCQRALRPTKMKLKPSKVYDAVFHGSEYGPCFGDDLEVSCMSCNNLESYTNVGNSYVCPSGEDGQTFLTGGYRFQAKEIEIFSVQ</sequence>
<dbReference type="InterPro" id="IPR013761">
    <property type="entry name" value="SAM/pointed_sf"/>
</dbReference>
<dbReference type="SMART" id="SM00454">
    <property type="entry name" value="SAM"/>
    <property type="match status" value="1"/>
</dbReference>
<protein>
    <recommendedName>
        <fullName evidence="4">TLDc domain-containing protein</fullName>
    </recommendedName>
</protein>
<dbReference type="PANTHER" id="PTHR14499:SF136">
    <property type="entry name" value="GH08630P"/>
    <property type="match status" value="1"/>
</dbReference>
<evidence type="ECO:0000259" key="2">
    <source>
        <dbReference type="PROSITE" id="PS51886"/>
    </source>
</evidence>
<dbReference type="Pfam" id="PF07647">
    <property type="entry name" value="SAM_2"/>
    <property type="match status" value="1"/>
</dbReference>
<dbReference type="InterPro" id="IPR001660">
    <property type="entry name" value="SAM"/>
</dbReference>
<name>A0A6U3TM16_9STRA</name>
<dbReference type="PANTHER" id="PTHR14499">
    <property type="entry name" value="POTASSIUM CHANNEL TETRAMERIZATION DOMAIN-CONTAINING"/>
    <property type="match status" value="1"/>
</dbReference>
<dbReference type="EMBL" id="HBGN01030626">
    <property type="protein sequence ID" value="CAD9347096.1"/>
    <property type="molecule type" value="Transcribed_RNA"/>
</dbReference>
<dbReference type="PROSITE" id="PS51886">
    <property type="entry name" value="TLDC"/>
    <property type="match status" value="1"/>
</dbReference>